<dbReference type="SMART" id="SM00422">
    <property type="entry name" value="HTH_MERR"/>
    <property type="match status" value="1"/>
</dbReference>
<feature type="domain" description="HTH merR-type" evidence="2">
    <location>
        <begin position="1"/>
        <end position="71"/>
    </location>
</feature>
<dbReference type="InterPro" id="IPR000551">
    <property type="entry name" value="MerR-type_HTH_dom"/>
</dbReference>
<dbReference type="RefSeq" id="WP_236864521.1">
    <property type="nucleotide sequence ID" value="NZ_BAABAZ010000004.1"/>
</dbReference>
<protein>
    <recommendedName>
        <fullName evidence="2">HTH merR-type domain-containing protein</fullName>
    </recommendedName>
</protein>
<dbReference type="Pfam" id="PF13411">
    <property type="entry name" value="MerR_1"/>
    <property type="match status" value="1"/>
</dbReference>
<feature type="region of interest" description="Disordered" evidence="1">
    <location>
        <begin position="92"/>
        <end position="117"/>
    </location>
</feature>
<evidence type="ECO:0000259" key="2">
    <source>
        <dbReference type="SMART" id="SM00422"/>
    </source>
</evidence>
<sequence length="227" mass="24499">MKLKELTERTEVSSATVKYWIREGILPPGRLRNTTTADYDEAHVERIALISTMRTELGHSIDVIRALTTRIDDPAVQLVSIMDHCQSLAIGLSSDTPGSAEHTPGSAEHAPGSTEHAPVEQRISEACTRLGWPDTASQARAALAQVLVQMDRYGMMPTTDSLIRYGHALGPLAADNVGDSRVRGTRDAVALGVLIGVTMQTRYLVAMNSLAHASASIVREASDDRAE</sequence>
<evidence type="ECO:0000256" key="1">
    <source>
        <dbReference type="SAM" id="MobiDB-lite"/>
    </source>
</evidence>
<proteinExistence type="predicted"/>
<evidence type="ECO:0000313" key="3">
    <source>
        <dbReference type="EMBL" id="GAA4283063.1"/>
    </source>
</evidence>
<evidence type="ECO:0000313" key="4">
    <source>
        <dbReference type="Proteomes" id="UP001501586"/>
    </source>
</evidence>
<dbReference type="InterPro" id="IPR009061">
    <property type="entry name" value="DNA-bd_dom_put_sf"/>
</dbReference>
<name>A0ABP8EGH1_9MICO</name>
<reference evidence="4" key="1">
    <citation type="journal article" date="2019" name="Int. J. Syst. Evol. Microbiol.">
        <title>The Global Catalogue of Microorganisms (GCM) 10K type strain sequencing project: providing services to taxonomists for standard genome sequencing and annotation.</title>
        <authorList>
            <consortium name="The Broad Institute Genomics Platform"/>
            <consortium name="The Broad Institute Genome Sequencing Center for Infectious Disease"/>
            <person name="Wu L."/>
            <person name="Ma J."/>
        </authorList>
    </citation>
    <scope>NUCLEOTIDE SEQUENCE [LARGE SCALE GENOMIC DNA]</scope>
    <source>
        <strain evidence="4">JCM 17458</strain>
    </source>
</reference>
<accession>A0ABP8EGH1</accession>
<dbReference type="SUPFAM" id="SSF46955">
    <property type="entry name" value="Putative DNA-binding domain"/>
    <property type="match status" value="1"/>
</dbReference>
<dbReference type="EMBL" id="BAABAZ010000004">
    <property type="protein sequence ID" value="GAA4283063.1"/>
    <property type="molecule type" value="Genomic_DNA"/>
</dbReference>
<dbReference type="Gene3D" id="1.10.1660.10">
    <property type="match status" value="1"/>
</dbReference>
<organism evidence="3 4">
    <name type="scientific">Brevibacterium daeguense</name>
    <dbReference type="NCBI Taxonomy" id="909936"/>
    <lineage>
        <taxon>Bacteria</taxon>
        <taxon>Bacillati</taxon>
        <taxon>Actinomycetota</taxon>
        <taxon>Actinomycetes</taxon>
        <taxon>Micrococcales</taxon>
        <taxon>Brevibacteriaceae</taxon>
        <taxon>Brevibacterium</taxon>
    </lineage>
</organism>
<gene>
    <name evidence="3" type="ORF">GCM10022261_05940</name>
</gene>
<comment type="caution">
    <text evidence="3">The sequence shown here is derived from an EMBL/GenBank/DDBJ whole genome shotgun (WGS) entry which is preliminary data.</text>
</comment>
<dbReference type="Proteomes" id="UP001501586">
    <property type="component" value="Unassembled WGS sequence"/>
</dbReference>
<keyword evidence="4" id="KW-1185">Reference proteome</keyword>